<dbReference type="Proteomes" id="UP000812013">
    <property type="component" value="Unassembled WGS sequence"/>
</dbReference>
<gene>
    <name evidence="1" type="ORF">GPJ59_10260</name>
</gene>
<name>A0ABS6Z6C1_9ACTN</name>
<reference evidence="1 2" key="1">
    <citation type="submission" date="2019-12" db="EMBL/GenBank/DDBJ databases">
        <title>Genome sequence of Streptomyces bambusae.</title>
        <authorList>
            <person name="Bansal K."/>
            <person name="Choksket S."/>
            <person name="Korpole S."/>
            <person name="Patil P.B."/>
        </authorList>
    </citation>
    <scope>NUCLEOTIDE SEQUENCE [LARGE SCALE GENOMIC DNA]</scope>
    <source>
        <strain evidence="1 2">SK60</strain>
    </source>
</reference>
<proteinExistence type="predicted"/>
<organism evidence="1 2">
    <name type="scientific">Streptomyces bambusae</name>
    <dbReference type="NCBI Taxonomy" id="1550616"/>
    <lineage>
        <taxon>Bacteria</taxon>
        <taxon>Bacillati</taxon>
        <taxon>Actinomycetota</taxon>
        <taxon>Actinomycetes</taxon>
        <taxon>Kitasatosporales</taxon>
        <taxon>Streptomycetaceae</taxon>
        <taxon>Streptomyces</taxon>
    </lineage>
</organism>
<dbReference type="RefSeq" id="WP_219666178.1">
    <property type="nucleotide sequence ID" value="NZ_WTFF01000050.1"/>
</dbReference>
<evidence type="ECO:0000313" key="2">
    <source>
        <dbReference type="Proteomes" id="UP000812013"/>
    </source>
</evidence>
<sequence>MADTVNSLATRLHAVVVALLTHGPGAVVPEQDVSSSPAGDFLGAPQGVDAVTALHDVIARAAALGPDGTWLVAAGHAGLGGLAVARGQADQGIFHLDAAVAAGFNDCVALHAAPIRPLHHDPRFRALYERMRITQADLDEFFWLHQEMQTMSRDAQQASVDNIGRLDTGVSLLPQAPMPTREPNTLGVLITRIDLAAVQTALQQAAVKAEFQRSSGNISLSLIDDSWDYDRARRDAWYADDLESRRQQAAEARAFVERPGAGTVLIPCPPLGSITYPG</sequence>
<keyword evidence="2" id="KW-1185">Reference proteome</keyword>
<evidence type="ECO:0000313" key="1">
    <source>
        <dbReference type="EMBL" id="MBW5482255.1"/>
    </source>
</evidence>
<accession>A0ABS6Z6C1</accession>
<dbReference type="EMBL" id="WTFF01000050">
    <property type="protein sequence ID" value="MBW5482255.1"/>
    <property type="molecule type" value="Genomic_DNA"/>
</dbReference>
<comment type="caution">
    <text evidence="1">The sequence shown here is derived from an EMBL/GenBank/DDBJ whole genome shotgun (WGS) entry which is preliminary data.</text>
</comment>
<protein>
    <submittedName>
        <fullName evidence="1">Uncharacterized protein</fullName>
    </submittedName>
</protein>